<dbReference type="Pfam" id="PF01085">
    <property type="entry name" value="HH_signal"/>
    <property type="match status" value="1"/>
</dbReference>
<evidence type="ECO:0000256" key="18">
    <source>
        <dbReference type="RuleBase" id="RU280812"/>
    </source>
</evidence>
<keyword evidence="2 18" id="KW-0217">Developmental protein</keyword>
<keyword evidence="12 18" id="KW-0472">Membrane</keyword>
<comment type="function">
    <molecule>Protein hedgehog N-product</molecule>
    <text evidence="18">The dually lipidated hedgehog protein N-product is a morphogen which is essential for a variety of patterning events during development.</text>
</comment>
<evidence type="ECO:0000256" key="13">
    <source>
        <dbReference type="ARBA" id="ARBA00023139"/>
    </source>
</evidence>
<evidence type="ECO:0000313" key="22">
    <source>
        <dbReference type="EMBL" id="CAL8082434.1"/>
    </source>
</evidence>
<comment type="caution">
    <text evidence="22">The sequence shown here is derived from an EMBL/GenBank/DDBJ whole genome shotgun (WGS) entry which is preliminary data.</text>
</comment>
<keyword evidence="6" id="KW-0709">Segmentation polarity protein</keyword>
<dbReference type="SMART" id="SM00305">
    <property type="entry name" value="HintC"/>
    <property type="match status" value="1"/>
</dbReference>
<dbReference type="InterPro" id="IPR009045">
    <property type="entry name" value="Zn_M74/Hedgehog-like"/>
</dbReference>
<keyword evidence="14" id="KW-0449">Lipoprotein</keyword>
<evidence type="ECO:0000259" key="20">
    <source>
        <dbReference type="SMART" id="SM00305"/>
    </source>
</evidence>
<evidence type="ECO:0000256" key="2">
    <source>
        <dbReference type="ARBA" id="ARBA00022473"/>
    </source>
</evidence>
<keyword evidence="18" id="KW-0333">Golgi apparatus</keyword>
<evidence type="ECO:0000256" key="12">
    <source>
        <dbReference type="ARBA" id="ARBA00023136"/>
    </source>
</evidence>
<comment type="subcellular location">
    <molecule>Sonic hedgehog protein</molecule>
    <subcellularLocation>
        <location evidence="18">Endoplasmic reticulum membrane</location>
    </subcellularLocation>
    <subcellularLocation>
        <location evidence="18">Golgi apparatus membrane</location>
    </subcellularLocation>
</comment>
<dbReference type="InterPro" id="IPR036844">
    <property type="entry name" value="Hint_dom_sf"/>
</dbReference>
<dbReference type="CDD" id="cd00081">
    <property type="entry name" value="Hint"/>
    <property type="match status" value="1"/>
</dbReference>
<dbReference type="InterPro" id="IPR003587">
    <property type="entry name" value="Hint_dom_N"/>
</dbReference>
<dbReference type="PANTHER" id="PTHR11889">
    <property type="entry name" value="HEDGEHOG"/>
    <property type="match status" value="1"/>
</dbReference>
<evidence type="ECO:0000256" key="14">
    <source>
        <dbReference type="ARBA" id="ARBA00023288"/>
    </source>
</evidence>
<comment type="similarity">
    <text evidence="1 18">Belongs to the hedgehog family.</text>
</comment>
<keyword evidence="3 18" id="KW-1003">Cell membrane</keyword>
<keyword evidence="8 18" id="KW-0732">Signal</keyword>
<dbReference type="EMBL" id="CAXLJM020000015">
    <property type="protein sequence ID" value="CAL8082434.1"/>
    <property type="molecule type" value="Genomic_DNA"/>
</dbReference>
<evidence type="ECO:0000256" key="6">
    <source>
        <dbReference type="ARBA" id="ARBA00022716"/>
    </source>
</evidence>
<evidence type="ECO:0000259" key="21">
    <source>
        <dbReference type="SMART" id="SM00306"/>
    </source>
</evidence>
<reference evidence="22 23" key="1">
    <citation type="submission" date="2024-08" db="EMBL/GenBank/DDBJ databases">
        <authorList>
            <person name="Cucini C."/>
            <person name="Frati F."/>
        </authorList>
    </citation>
    <scope>NUCLEOTIDE SEQUENCE [LARGE SCALE GENOMIC DNA]</scope>
</reference>
<evidence type="ECO:0000256" key="8">
    <source>
        <dbReference type="ARBA" id="ARBA00022729"/>
    </source>
</evidence>
<comment type="subcellular location">
    <molecule>Protein hedgehog N-product</molecule>
    <subcellularLocation>
        <location evidence="18">Cell membrane</location>
        <topology evidence="18">Lipid-anchor</topology>
    </subcellularLocation>
</comment>
<dbReference type="SMART" id="SM00306">
    <property type="entry name" value="HintN"/>
    <property type="match status" value="1"/>
</dbReference>
<keyword evidence="10 18" id="KW-0068">Autocatalytic cleavage</keyword>
<keyword evidence="9 18" id="KW-0378">Hydrolase</keyword>
<evidence type="ECO:0000256" key="3">
    <source>
        <dbReference type="ARBA" id="ARBA00022475"/>
    </source>
</evidence>
<keyword evidence="7" id="KW-0479">Metal-binding</keyword>
<dbReference type="PRINTS" id="PR00632">
    <property type="entry name" value="SONICHHOG"/>
</dbReference>
<keyword evidence="23" id="KW-1185">Reference proteome</keyword>
<dbReference type="InterPro" id="IPR000320">
    <property type="entry name" value="Hedgehog_signalling_dom"/>
</dbReference>
<evidence type="ECO:0000256" key="4">
    <source>
        <dbReference type="ARBA" id="ARBA00022670"/>
    </source>
</evidence>
<dbReference type="PROSITE" id="PS50817">
    <property type="entry name" value="INTEIN_N_TER"/>
    <property type="match status" value="1"/>
</dbReference>
<comment type="function">
    <molecule>Protein hedgehog</molecule>
    <text evidence="18">The C-terminal part of the hedgehog protein precursor displays an autoproteolysis activity that results in the cleavage of the full-length protein into two parts (N-product and C-product). In addition, the C-terminal part displays a cholesterol transferase activity that results by the covalent attachment of a cholesterol moiety to the C-terminal of the newly generated N-product.</text>
</comment>
<evidence type="ECO:0000256" key="19">
    <source>
        <dbReference type="SAM" id="Phobius"/>
    </source>
</evidence>
<keyword evidence="15" id="KW-0504">Morphogen</keyword>
<dbReference type="Gene3D" id="3.30.1380.10">
    <property type="match status" value="1"/>
</dbReference>
<dbReference type="InterPro" id="IPR050387">
    <property type="entry name" value="Hedgehog_Signaling"/>
</dbReference>
<accession>A0ABP1Q0I4</accession>
<evidence type="ECO:0000256" key="11">
    <source>
        <dbReference type="ARBA" id="ARBA00022837"/>
    </source>
</evidence>
<organism evidence="22 23">
    <name type="scientific">Orchesella dallaii</name>
    <dbReference type="NCBI Taxonomy" id="48710"/>
    <lineage>
        <taxon>Eukaryota</taxon>
        <taxon>Metazoa</taxon>
        <taxon>Ecdysozoa</taxon>
        <taxon>Arthropoda</taxon>
        <taxon>Hexapoda</taxon>
        <taxon>Collembola</taxon>
        <taxon>Entomobryomorpha</taxon>
        <taxon>Entomobryoidea</taxon>
        <taxon>Orchesellidae</taxon>
        <taxon>Orchesellinae</taxon>
        <taxon>Orchesella</taxon>
    </lineage>
</organism>
<comment type="function">
    <text evidence="16">The C-terminal part of the hedgehog protein precursor displays an autoproteolysis activity that results in the cleavage of the full-length protein into two parts (N-product and C-product). In addition, the C-terminal part displays a cholesterol transferase activity that results by the covalent attachment of a cholesterol moiety to the C-terminal of the newly generated N-product. Once cleaved, the C-product has no signaling activity and diffuses from the cell.</text>
</comment>
<keyword evidence="4 18" id="KW-0645">Protease</keyword>
<proteinExistence type="inferred from homology"/>
<dbReference type="Gene3D" id="2.170.16.10">
    <property type="entry name" value="Hedgehog/Intein (Hint) domain"/>
    <property type="match status" value="1"/>
</dbReference>
<dbReference type="InterPro" id="IPR006141">
    <property type="entry name" value="Intein_N"/>
</dbReference>
<name>A0ABP1Q0I4_9HEXA</name>
<dbReference type="Proteomes" id="UP001642540">
    <property type="component" value="Unassembled WGS sequence"/>
</dbReference>
<protein>
    <recommendedName>
        <fullName evidence="18">Hedgehog protein</fullName>
    </recommendedName>
</protein>
<gene>
    <name evidence="22" type="ORF">ODALV1_LOCUS5205</name>
</gene>
<evidence type="ECO:0000256" key="5">
    <source>
        <dbReference type="ARBA" id="ARBA00022679"/>
    </source>
</evidence>
<keyword evidence="19" id="KW-0812">Transmembrane</keyword>
<comment type="catalytic activity">
    <reaction evidence="17">
        <text>glycyl-L-cysteinyl-[protein] + cholesterol + H(+) = [protein]-C-terminal glycyl cholesterol ester + N-terminal L-cysteinyl-[protein]</text>
        <dbReference type="Rhea" id="RHEA:59504"/>
        <dbReference type="Rhea" id="RHEA-COMP:12707"/>
        <dbReference type="Rhea" id="RHEA-COMP:15369"/>
        <dbReference type="Rhea" id="RHEA-COMP:15374"/>
        <dbReference type="ChEBI" id="CHEBI:15378"/>
        <dbReference type="ChEBI" id="CHEBI:16113"/>
        <dbReference type="ChEBI" id="CHEBI:65250"/>
        <dbReference type="ChEBI" id="CHEBI:143135"/>
        <dbReference type="ChEBI" id="CHEBI:143140"/>
    </reaction>
    <physiologicalReaction direction="left-to-right" evidence="17">
        <dbReference type="Rhea" id="RHEA:59505"/>
    </physiologicalReaction>
</comment>
<dbReference type="SUPFAM" id="SSF55166">
    <property type="entry name" value="Hedgehog/DD-peptidase"/>
    <property type="match status" value="1"/>
</dbReference>
<evidence type="ECO:0000256" key="10">
    <source>
        <dbReference type="ARBA" id="ARBA00022813"/>
    </source>
</evidence>
<dbReference type="InterPro" id="IPR003586">
    <property type="entry name" value="Hint_dom_C"/>
</dbReference>
<evidence type="ECO:0000256" key="16">
    <source>
        <dbReference type="ARBA" id="ARBA00045369"/>
    </source>
</evidence>
<keyword evidence="5" id="KW-0808">Transferase</keyword>
<dbReference type="SUPFAM" id="SSF51294">
    <property type="entry name" value="Hedgehog/intein (Hint) domain"/>
    <property type="match status" value="1"/>
</dbReference>
<dbReference type="PANTHER" id="PTHR11889:SF31">
    <property type="entry name" value="PROTEIN HEDGEHOG"/>
    <property type="match status" value="1"/>
</dbReference>
<dbReference type="InterPro" id="IPR001767">
    <property type="entry name" value="Hedgehog_Hint"/>
</dbReference>
<feature type="transmembrane region" description="Helical" evidence="19">
    <location>
        <begin position="226"/>
        <end position="246"/>
    </location>
</feature>
<dbReference type="Pfam" id="PF01079">
    <property type="entry name" value="Hint"/>
    <property type="match status" value="1"/>
</dbReference>
<keyword evidence="19" id="KW-1133">Transmembrane helix</keyword>
<keyword evidence="18" id="KW-0256">Endoplasmic reticulum</keyword>
<feature type="domain" description="Hint" evidence="20">
    <location>
        <begin position="559"/>
        <end position="603"/>
    </location>
</feature>
<evidence type="ECO:0000256" key="15">
    <source>
        <dbReference type="ARBA" id="ARBA00023301"/>
    </source>
</evidence>
<evidence type="ECO:0000256" key="1">
    <source>
        <dbReference type="ARBA" id="ARBA00010649"/>
    </source>
</evidence>
<evidence type="ECO:0000313" key="23">
    <source>
        <dbReference type="Proteomes" id="UP001642540"/>
    </source>
</evidence>
<keyword evidence="13" id="KW-0564">Palmitate</keyword>
<evidence type="ECO:0000256" key="17">
    <source>
        <dbReference type="ARBA" id="ARBA00048589"/>
    </source>
</evidence>
<evidence type="ECO:0000256" key="9">
    <source>
        <dbReference type="ARBA" id="ARBA00022801"/>
    </source>
</evidence>
<keyword evidence="11" id="KW-0106">Calcium</keyword>
<feature type="domain" description="Hint" evidence="21">
    <location>
        <begin position="415"/>
        <end position="542"/>
    </location>
</feature>
<evidence type="ECO:0000256" key="7">
    <source>
        <dbReference type="ARBA" id="ARBA00022723"/>
    </source>
</evidence>
<sequence length="713" mass="78987">MYAKVNNCVAGVMGENNSNPLKKGESSELTMCPLTSSITTNFHADTGNNYPRRILLSLLRHRLFGKQESHENSDCSHFSTHVSKCGKNYSQVVSSSSSEESMMAVCNTVAPSCSRKQHETNRQDGETGGISNHSVSCRPFKSFAKTKSRTRSSCNTSRFCQIENEVSVLNTTSAVVIEHFANAGSKSLSPPIASSLEDSDIRRKSSVVSCVANAVTKSVSLPGMKGFLILFILILLTGSSMACGPGRGAGRRRAPRKLTPLVYKQHVPNVPENTLSASGFTEGGITRKDQKFKNLVPNYNQDIIFRDEEGTGADRLMTQRCKEKLNTLAISVMNQWPGVKLRVIEGWDEELHHATHSLHYEGRAVDITTSDKDRSKYGMLARLAVEAGFDWVYYESRAHIHCSVKSDSSQASRTGGCFSGNSTVETPSGPRKMEDIKPGDKILSLDSDGKEVFSDVLMFLDRNSTEVREFFVLTTESGATLTLTPSHLLYSIQPESVTPDDEFLLTENRFLKPDEISKYFLTKAEITFAKFVQIGDWILVKKPTQRAFTEQELQDSDSSSLYIAEKVISVEARVETGVYAPLTSTGNVVVDGVLTSCYALIDDQSLAHFAFAPVRLAHNFQQAVTHMWKEFSRFISFSHVRASDKINNVGDSIQNNAISKSSNDNFNAPRNFGNSSWKQQSNKIPLPDQGIHWYASFLYSATKYILPSTLLYD</sequence>
<dbReference type="InterPro" id="IPR001657">
    <property type="entry name" value="Hedgehog"/>
</dbReference>